<evidence type="ECO:0000256" key="6">
    <source>
        <dbReference type="PROSITE-ProRule" id="PRU00278"/>
    </source>
</evidence>
<evidence type="ECO:0000256" key="3">
    <source>
        <dbReference type="ARBA" id="ARBA00023110"/>
    </source>
</evidence>
<keyword evidence="5 6" id="KW-0413">Isomerase</keyword>
<evidence type="ECO:0000256" key="1">
    <source>
        <dbReference type="ARBA" id="ARBA00022729"/>
    </source>
</evidence>
<dbReference type="SUPFAM" id="SSF109998">
    <property type="entry name" value="Triger factor/SurA peptide-binding domain-like"/>
    <property type="match status" value="1"/>
</dbReference>
<keyword evidence="1" id="KW-0732">Signal</keyword>
<name>A0A7T5UGW9_9BACT</name>
<organism evidence="8 9">
    <name type="scientific">Micavibrio aeruginosavorus</name>
    <dbReference type="NCBI Taxonomy" id="349221"/>
    <lineage>
        <taxon>Bacteria</taxon>
        <taxon>Pseudomonadati</taxon>
        <taxon>Bdellovibrionota</taxon>
        <taxon>Bdellovibrionia</taxon>
        <taxon>Bdellovibrionales</taxon>
        <taxon>Pseudobdellovibrionaceae</taxon>
        <taxon>Micavibrio</taxon>
    </lineage>
</organism>
<dbReference type="Gene3D" id="1.10.4030.10">
    <property type="entry name" value="Porin chaperone SurA, peptide-binding domain"/>
    <property type="match status" value="1"/>
</dbReference>
<dbReference type="InterPro" id="IPR015391">
    <property type="entry name" value="SurA_N"/>
</dbReference>
<gene>
    <name evidence="8" type="ORF">HYS17_00705</name>
</gene>
<keyword evidence="2" id="KW-0574">Periplasm</keyword>
<protein>
    <submittedName>
        <fullName evidence="8">Peptidylprolyl isomerase</fullName>
    </submittedName>
</protein>
<evidence type="ECO:0000313" key="9">
    <source>
        <dbReference type="Proteomes" id="UP000595362"/>
    </source>
</evidence>
<dbReference type="InterPro" id="IPR050280">
    <property type="entry name" value="OMP_Chaperone_SurA"/>
</dbReference>
<dbReference type="PROSITE" id="PS50198">
    <property type="entry name" value="PPIC_PPIASE_2"/>
    <property type="match status" value="1"/>
</dbReference>
<dbReference type="EMBL" id="CP066681">
    <property type="protein sequence ID" value="QQG36346.1"/>
    <property type="molecule type" value="Genomic_DNA"/>
</dbReference>
<dbReference type="InterPro" id="IPR027304">
    <property type="entry name" value="Trigger_fact/SurA_dom_sf"/>
</dbReference>
<keyword evidence="4" id="KW-0143">Chaperone</keyword>
<evidence type="ECO:0000313" key="8">
    <source>
        <dbReference type="EMBL" id="QQG36346.1"/>
    </source>
</evidence>
<evidence type="ECO:0000256" key="5">
    <source>
        <dbReference type="ARBA" id="ARBA00023235"/>
    </source>
</evidence>
<dbReference type="InterPro" id="IPR046357">
    <property type="entry name" value="PPIase_dom_sf"/>
</dbReference>
<sequence length="315" mass="35640">MRKVFLTVLTVILLQPVGAVRVEAARTETIAAVVNSDAITATDVEERLRLVMVSSGIPNSPEIRQRLTSQVINMLVDERLMMQEAGRLGITISPQDVENGFATIAQQNNMDLAKFRAVMKQQGVPVRAMESQIRAQMAWGKVVQQKIRPQVTVNDLEVDNMIERLRANIGKGEYLVGEIFLPIDNPEQEADMRQLSLKLTREMLQGKAPFQRVATQFSQSASAKRGGDLGWVQEGQLAPEIEEVLLRMKEGDLSEPIRTLAGYYIITLRKQRMIAEENIPSRDEIMQRLGNDRLERAQRRHLLDLKAEAFIERRV</sequence>
<keyword evidence="3 6" id="KW-0697">Rotamase</keyword>
<dbReference type="AlphaFoldDB" id="A0A7T5UGW9"/>
<feature type="domain" description="PpiC" evidence="7">
    <location>
        <begin position="171"/>
        <end position="270"/>
    </location>
</feature>
<evidence type="ECO:0000256" key="4">
    <source>
        <dbReference type="ARBA" id="ARBA00023186"/>
    </source>
</evidence>
<evidence type="ECO:0000256" key="2">
    <source>
        <dbReference type="ARBA" id="ARBA00022764"/>
    </source>
</evidence>
<dbReference type="Pfam" id="PF00639">
    <property type="entry name" value="Rotamase"/>
    <property type="match status" value="1"/>
</dbReference>
<dbReference type="GO" id="GO:0003755">
    <property type="term" value="F:peptidyl-prolyl cis-trans isomerase activity"/>
    <property type="evidence" value="ECO:0007669"/>
    <property type="project" value="UniProtKB-KW"/>
</dbReference>
<dbReference type="Pfam" id="PF09312">
    <property type="entry name" value="SurA_N"/>
    <property type="match status" value="1"/>
</dbReference>
<dbReference type="Gene3D" id="3.10.50.40">
    <property type="match status" value="1"/>
</dbReference>
<evidence type="ECO:0000259" key="7">
    <source>
        <dbReference type="PROSITE" id="PS50198"/>
    </source>
</evidence>
<dbReference type="Proteomes" id="UP000595362">
    <property type="component" value="Chromosome"/>
</dbReference>
<dbReference type="PANTHER" id="PTHR47637:SF1">
    <property type="entry name" value="CHAPERONE SURA"/>
    <property type="match status" value="1"/>
</dbReference>
<dbReference type="PANTHER" id="PTHR47637">
    <property type="entry name" value="CHAPERONE SURA"/>
    <property type="match status" value="1"/>
</dbReference>
<accession>A0A7T5UGW9</accession>
<proteinExistence type="predicted"/>
<dbReference type="InterPro" id="IPR000297">
    <property type="entry name" value="PPIase_PpiC"/>
</dbReference>
<reference evidence="8 9" key="1">
    <citation type="submission" date="2020-07" db="EMBL/GenBank/DDBJ databases">
        <title>Huge and variable diversity of episymbiotic CPR bacteria and DPANN archaea in groundwater ecosystems.</title>
        <authorList>
            <person name="He C.Y."/>
            <person name="Keren R."/>
            <person name="Whittaker M."/>
            <person name="Farag I.F."/>
            <person name="Doudna J."/>
            <person name="Cate J.H.D."/>
            <person name="Banfield J.F."/>
        </authorList>
    </citation>
    <scope>NUCLEOTIDE SEQUENCE [LARGE SCALE GENOMIC DNA]</scope>
    <source>
        <strain evidence="8">NC_groundwater_70_Ag_B-0.1um_54_66</strain>
    </source>
</reference>
<dbReference type="SUPFAM" id="SSF54534">
    <property type="entry name" value="FKBP-like"/>
    <property type="match status" value="1"/>
</dbReference>